<keyword evidence="1" id="KW-0812">Transmembrane</keyword>
<accession>A0A7W5AEV6</accession>
<keyword evidence="3" id="KW-1185">Reference proteome</keyword>
<evidence type="ECO:0000256" key="1">
    <source>
        <dbReference type="SAM" id="Phobius"/>
    </source>
</evidence>
<name>A0A7W5AEV6_9ACTN</name>
<feature type="transmembrane region" description="Helical" evidence="1">
    <location>
        <begin position="26"/>
        <end position="46"/>
    </location>
</feature>
<reference evidence="2 3" key="1">
    <citation type="submission" date="2020-08" db="EMBL/GenBank/DDBJ databases">
        <title>Genomic Encyclopedia of Type Strains, Phase III (KMG-III): the genomes of soil and plant-associated and newly described type strains.</title>
        <authorList>
            <person name="Whitman W."/>
        </authorList>
    </citation>
    <scope>NUCLEOTIDE SEQUENCE [LARGE SCALE GENOMIC DNA]</scope>
    <source>
        <strain evidence="2 3">CECT 3287</strain>
    </source>
</reference>
<dbReference type="EMBL" id="JACHXF010000004">
    <property type="protein sequence ID" value="MBB3094776.1"/>
    <property type="molecule type" value="Genomic_DNA"/>
</dbReference>
<evidence type="ECO:0000313" key="2">
    <source>
        <dbReference type="EMBL" id="MBB3094776.1"/>
    </source>
</evidence>
<gene>
    <name evidence="2" type="ORF">FHR83_002439</name>
</gene>
<protein>
    <submittedName>
        <fullName evidence="2">Uncharacterized protein</fullName>
    </submittedName>
</protein>
<sequence>MLAALLLAGGAGAALAYALKRLRGSAFLPTFLLLISYSAAATALFVSGGRTL</sequence>
<dbReference type="RefSeq" id="WP_183219046.1">
    <property type="nucleotide sequence ID" value="NZ_BMPW01000003.1"/>
</dbReference>
<proteinExistence type="predicted"/>
<comment type="caution">
    <text evidence="2">The sequence shown here is derived from an EMBL/GenBank/DDBJ whole genome shotgun (WGS) entry which is preliminary data.</text>
</comment>
<organism evidence="2 3">
    <name type="scientific">Actinoplanes campanulatus</name>
    <dbReference type="NCBI Taxonomy" id="113559"/>
    <lineage>
        <taxon>Bacteria</taxon>
        <taxon>Bacillati</taxon>
        <taxon>Actinomycetota</taxon>
        <taxon>Actinomycetes</taxon>
        <taxon>Micromonosporales</taxon>
        <taxon>Micromonosporaceae</taxon>
        <taxon>Actinoplanes</taxon>
    </lineage>
</organism>
<dbReference type="Proteomes" id="UP000590749">
    <property type="component" value="Unassembled WGS sequence"/>
</dbReference>
<evidence type="ECO:0000313" key="3">
    <source>
        <dbReference type="Proteomes" id="UP000590749"/>
    </source>
</evidence>
<keyword evidence="1" id="KW-0472">Membrane</keyword>
<keyword evidence="1" id="KW-1133">Transmembrane helix</keyword>
<dbReference type="AlphaFoldDB" id="A0A7W5AEV6"/>